<dbReference type="Gene3D" id="3.30.750.24">
    <property type="entry name" value="STAS domain"/>
    <property type="match status" value="1"/>
</dbReference>
<feature type="domain" description="STAS" evidence="2">
    <location>
        <begin position="163"/>
        <end position="274"/>
    </location>
</feature>
<dbReference type="InterPro" id="IPR036513">
    <property type="entry name" value="STAS_dom_sf"/>
</dbReference>
<evidence type="ECO:0000313" key="3">
    <source>
        <dbReference type="EMBL" id="TCS68790.1"/>
    </source>
</evidence>
<keyword evidence="1" id="KW-0597">Phosphoprotein</keyword>
<dbReference type="Pfam" id="PF14361">
    <property type="entry name" value="RsbRD_N"/>
    <property type="match status" value="1"/>
</dbReference>
<dbReference type="EMBL" id="SLZY01000023">
    <property type="protein sequence ID" value="TCS68790.1"/>
    <property type="molecule type" value="Genomic_DNA"/>
</dbReference>
<dbReference type="InterPro" id="IPR002645">
    <property type="entry name" value="STAS_dom"/>
</dbReference>
<dbReference type="CDD" id="cd07041">
    <property type="entry name" value="STAS_RsbR_RsbS_like"/>
    <property type="match status" value="1"/>
</dbReference>
<dbReference type="Proteomes" id="UP000295135">
    <property type="component" value="Unassembled WGS sequence"/>
</dbReference>
<dbReference type="Pfam" id="PF01740">
    <property type="entry name" value="STAS"/>
    <property type="match status" value="1"/>
</dbReference>
<sequence>MAKTKTSTILIEVLKLQIGSISDRIEHEGKTVLGGSDLLSHDEITDFCMEFLQLLIELLESKDPHDDSSPQFHALEIFFNNLSKQLLIRGGRVEDLVRYIQFMQHVLIEALGTAKNVSTQDTRAILVYLSGLFNEMILAVFRAYLDEKEKTIYAQEAELRETATPITEIWDGVLTLPIIGTLDSSRTMVIMEALLNRIAAEHAETVVMDLTGVKSIDSQVSHHLIQMVRAIQLMGSDAIVTGIRPEIARALTSLNIDLGNVTTRATLSDGLKEAFRRMNIQVVKA</sequence>
<reference evidence="3 4" key="1">
    <citation type="submission" date="2019-03" db="EMBL/GenBank/DDBJ databases">
        <title>Genomic Encyclopedia of Type Strains, Phase IV (KMG-IV): sequencing the most valuable type-strain genomes for metagenomic binning, comparative biology and taxonomic classification.</title>
        <authorList>
            <person name="Goeker M."/>
        </authorList>
    </citation>
    <scope>NUCLEOTIDE SEQUENCE [LARGE SCALE GENOMIC DNA]</scope>
    <source>
        <strain evidence="3 4">DSM 103923</strain>
    </source>
</reference>
<name>A0A4R3JPT0_9PROT</name>
<dbReference type="AlphaFoldDB" id="A0A4R3JPT0"/>
<comment type="caution">
    <text evidence="3">The sequence shown here is derived from an EMBL/GenBank/DDBJ whole genome shotgun (WGS) entry which is preliminary data.</text>
</comment>
<dbReference type="InterPro" id="IPR051932">
    <property type="entry name" value="Bact_StressResp_Reg"/>
</dbReference>
<dbReference type="PANTHER" id="PTHR33745">
    <property type="entry name" value="RSBT ANTAGONIST PROTEIN RSBS-RELATED"/>
    <property type="match status" value="1"/>
</dbReference>
<gene>
    <name evidence="3" type="ORF">EDC61_1235</name>
</gene>
<accession>A0A4R3JPT0</accession>
<evidence type="ECO:0000256" key="1">
    <source>
        <dbReference type="ARBA" id="ARBA00022553"/>
    </source>
</evidence>
<evidence type="ECO:0000313" key="4">
    <source>
        <dbReference type="Proteomes" id="UP000295135"/>
    </source>
</evidence>
<protein>
    <submittedName>
        <fullName evidence="3">RsbT co-antagonist protein RsbR</fullName>
    </submittedName>
</protein>
<dbReference type="SUPFAM" id="SSF52091">
    <property type="entry name" value="SpoIIaa-like"/>
    <property type="match status" value="1"/>
</dbReference>
<dbReference type="PROSITE" id="PS50801">
    <property type="entry name" value="STAS"/>
    <property type="match status" value="1"/>
</dbReference>
<dbReference type="PANTHER" id="PTHR33745:SF3">
    <property type="entry name" value="RSBT CO-ANTAGONIST PROTEIN RSBRC"/>
    <property type="match status" value="1"/>
</dbReference>
<keyword evidence="4" id="KW-1185">Reference proteome</keyword>
<organism evidence="3 4">
    <name type="scientific">Sulfuritortus calidifontis</name>
    <dbReference type="NCBI Taxonomy" id="1914471"/>
    <lineage>
        <taxon>Bacteria</taxon>
        <taxon>Pseudomonadati</taxon>
        <taxon>Pseudomonadota</taxon>
        <taxon>Betaproteobacteria</taxon>
        <taxon>Nitrosomonadales</taxon>
        <taxon>Thiobacillaceae</taxon>
        <taxon>Sulfuritortus</taxon>
    </lineage>
</organism>
<dbReference type="InterPro" id="IPR025751">
    <property type="entry name" value="RsbRD_N_dom"/>
</dbReference>
<evidence type="ECO:0000259" key="2">
    <source>
        <dbReference type="PROSITE" id="PS50801"/>
    </source>
</evidence>
<dbReference type="OrthoDB" id="9800154at2"/>
<dbReference type="RefSeq" id="WP_126460783.1">
    <property type="nucleotide sequence ID" value="NZ_AP018721.1"/>
</dbReference>
<proteinExistence type="predicted"/>